<proteinExistence type="predicted"/>
<dbReference type="EMBL" id="BPVZ01000049">
    <property type="protein sequence ID" value="GKV18230.1"/>
    <property type="molecule type" value="Genomic_DNA"/>
</dbReference>
<protein>
    <submittedName>
        <fullName evidence="1">Uncharacterized protein</fullName>
    </submittedName>
</protein>
<organism evidence="1 2">
    <name type="scientific">Rubroshorea leprosula</name>
    <dbReference type="NCBI Taxonomy" id="152421"/>
    <lineage>
        <taxon>Eukaryota</taxon>
        <taxon>Viridiplantae</taxon>
        <taxon>Streptophyta</taxon>
        <taxon>Embryophyta</taxon>
        <taxon>Tracheophyta</taxon>
        <taxon>Spermatophyta</taxon>
        <taxon>Magnoliopsida</taxon>
        <taxon>eudicotyledons</taxon>
        <taxon>Gunneridae</taxon>
        <taxon>Pentapetalae</taxon>
        <taxon>rosids</taxon>
        <taxon>malvids</taxon>
        <taxon>Malvales</taxon>
        <taxon>Dipterocarpaceae</taxon>
        <taxon>Rubroshorea</taxon>
    </lineage>
</organism>
<reference evidence="1 2" key="1">
    <citation type="journal article" date="2021" name="Commun. Biol.">
        <title>The genome of Shorea leprosula (Dipterocarpaceae) highlights the ecological relevance of drought in aseasonal tropical rainforests.</title>
        <authorList>
            <person name="Ng K.K.S."/>
            <person name="Kobayashi M.J."/>
            <person name="Fawcett J.A."/>
            <person name="Hatakeyama M."/>
            <person name="Paape T."/>
            <person name="Ng C.H."/>
            <person name="Ang C.C."/>
            <person name="Tnah L.H."/>
            <person name="Lee C.T."/>
            <person name="Nishiyama T."/>
            <person name="Sese J."/>
            <person name="O'Brien M.J."/>
            <person name="Copetti D."/>
            <person name="Mohd Noor M.I."/>
            <person name="Ong R.C."/>
            <person name="Putra M."/>
            <person name="Sireger I.Z."/>
            <person name="Indrioko S."/>
            <person name="Kosugi Y."/>
            <person name="Izuno A."/>
            <person name="Isagi Y."/>
            <person name="Lee S.L."/>
            <person name="Shimizu K.K."/>
        </authorList>
    </citation>
    <scope>NUCLEOTIDE SEQUENCE [LARGE SCALE GENOMIC DNA]</scope>
    <source>
        <strain evidence="1">214</strain>
    </source>
</reference>
<accession>A0AAV5K1F2</accession>
<dbReference type="AlphaFoldDB" id="A0AAV5K1F2"/>
<dbReference type="Proteomes" id="UP001054252">
    <property type="component" value="Unassembled WGS sequence"/>
</dbReference>
<evidence type="ECO:0000313" key="2">
    <source>
        <dbReference type="Proteomes" id="UP001054252"/>
    </source>
</evidence>
<gene>
    <name evidence="1" type="ORF">SLEP1_g28642</name>
</gene>
<name>A0AAV5K1F2_9ROSI</name>
<keyword evidence="2" id="KW-1185">Reference proteome</keyword>
<sequence>MKSEKIVDVVFSHWVGIPRCCIPGIQQTFSTPLLLSLAQAPTIMTLLPRLFCFIIASGCFTARTRTLLSCSSQLGPTMTK</sequence>
<evidence type="ECO:0000313" key="1">
    <source>
        <dbReference type="EMBL" id="GKV18230.1"/>
    </source>
</evidence>
<comment type="caution">
    <text evidence="1">The sequence shown here is derived from an EMBL/GenBank/DDBJ whole genome shotgun (WGS) entry which is preliminary data.</text>
</comment>